<comment type="caution">
    <text evidence="1">The sequence shown here is derived from an EMBL/GenBank/DDBJ whole genome shotgun (WGS) entry which is preliminary data.</text>
</comment>
<evidence type="ECO:0000313" key="2">
    <source>
        <dbReference type="Proteomes" id="UP001062776"/>
    </source>
</evidence>
<dbReference type="RefSeq" id="WP_264814843.1">
    <property type="nucleotide sequence ID" value="NZ_BAPV01000005.1"/>
</dbReference>
<name>A0ABQ0Q0Y9_9PROT</name>
<evidence type="ECO:0000313" key="1">
    <source>
        <dbReference type="EMBL" id="GBQ86486.1"/>
    </source>
</evidence>
<gene>
    <name evidence="1" type="ORF">AA0535_1033</name>
</gene>
<keyword evidence="2" id="KW-1185">Reference proteome</keyword>
<sequence length="142" mass="15104">MRLRLSTRLRHGRVIFLTGLASWGTLMPQAAGARARIAAPAPVYAGRWPGPAPMPDEQLEVTAKRHKVLDPATDTPGTVVKPFDSSMTLPWLGKISISNGETPGRDPNTGASLKPFGEAYENSSPVSHGLAALGQVGFRSHP</sequence>
<organism evidence="1 2">
    <name type="scientific">Asaia krungthepensis NRIC 0535</name>
    <dbReference type="NCBI Taxonomy" id="1307925"/>
    <lineage>
        <taxon>Bacteria</taxon>
        <taxon>Pseudomonadati</taxon>
        <taxon>Pseudomonadota</taxon>
        <taxon>Alphaproteobacteria</taxon>
        <taxon>Acetobacterales</taxon>
        <taxon>Acetobacteraceae</taxon>
        <taxon>Asaia</taxon>
    </lineage>
</organism>
<protein>
    <submittedName>
        <fullName evidence="1">Uncharacterized protein</fullName>
    </submittedName>
</protein>
<accession>A0ABQ0Q0Y9</accession>
<dbReference type="EMBL" id="BAPV01000005">
    <property type="protein sequence ID" value="GBQ86486.1"/>
    <property type="molecule type" value="Genomic_DNA"/>
</dbReference>
<reference evidence="1" key="1">
    <citation type="submission" date="2013-04" db="EMBL/GenBank/DDBJ databases">
        <title>The genome sequencing project of 58 acetic acid bacteria.</title>
        <authorList>
            <person name="Okamoto-Kainuma A."/>
            <person name="Ishikawa M."/>
            <person name="Umino S."/>
            <person name="Koizumi Y."/>
            <person name="Shiwa Y."/>
            <person name="Yoshikawa H."/>
            <person name="Matsutani M."/>
            <person name="Matsushita K."/>
        </authorList>
    </citation>
    <scope>NUCLEOTIDE SEQUENCE</scope>
    <source>
        <strain evidence="1">NRIC 0535</strain>
    </source>
</reference>
<dbReference type="Proteomes" id="UP001062776">
    <property type="component" value="Unassembled WGS sequence"/>
</dbReference>
<proteinExistence type="predicted"/>